<dbReference type="RefSeq" id="WP_201362894.1">
    <property type="nucleotide sequence ID" value="NZ_BNJJ01000008.1"/>
</dbReference>
<keyword evidence="3" id="KW-1185">Reference proteome</keyword>
<gene>
    <name evidence="2" type="ORF">KSZ_32390</name>
</gene>
<evidence type="ECO:0000256" key="1">
    <source>
        <dbReference type="SAM" id="Phobius"/>
    </source>
</evidence>
<dbReference type="Proteomes" id="UP000635565">
    <property type="component" value="Unassembled WGS sequence"/>
</dbReference>
<dbReference type="EMBL" id="BNJJ01000008">
    <property type="protein sequence ID" value="GHO85233.1"/>
    <property type="molecule type" value="Genomic_DNA"/>
</dbReference>
<accession>A0ABQ3VIN2</accession>
<evidence type="ECO:0008006" key="4">
    <source>
        <dbReference type="Google" id="ProtNLM"/>
    </source>
</evidence>
<organism evidence="2 3">
    <name type="scientific">Dictyobacter formicarum</name>
    <dbReference type="NCBI Taxonomy" id="2778368"/>
    <lineage>
        <taxon>Bacteria</taxon>
        <taxon>Bacillati</taxon>
        <taxon>Chloroflexota</taxon>
        <taxon>Ktedonobacteria</taxon>
        <taxon>Ktedonobacterales</taxon>
        <taxon>Dictyobacteraceae</taxon>
        <taxon>Dictyobacter</taxon>
    </lineage>
</organism>
<evidence type="ECO:0000313" key="2">
    <source>
        <dbReference type="EMBL" id="GHO85233.1"/>
    </source>
</evidence>
<reference evidence="2 3" key="1">
    <citation type="journal article" date="2021" name="Int. J. Syst. Evol. Microbiol.">
        <title>Reticulibacter mediterranei gen. nov., sp. nov., within the new family Reticulibacteraceae fam. nov., and Ktedonospora formicarum gen. nov., sp. nov., Ktedonobacter robiniae sp. nov., Dictyobacter formicarum sp. nov. and Dictyobacter arantiisoli sp. nov., belonging to the class Ktedonobacteria.</title>
        <authorList>
            <person name="Yabe S."/>
            <person name="Zheng Y."/>
            <person name="Wang C.M."/>
            <person name="Sakai Y."/>
            <person name="Abe K."/>
            <person name="Yokota A."/>
            <person name="Donadio S."/>
            <person name="Cavaletti L."/>
            <person name="Monciardini P."/>
        </authorList>
    </citation>
    <scope>NUCLEOTIDE SEQUENCE [LARGE SCALE GENOMIC DNA]</scope>
    <source>
        <strain evidence="2 3">SOSP1-9</strain>
    </source>
</reference>
<dbReference type="Gene3D" id="3.40.1000.10">
    <property type="entry name" value="Mog1/PsbP, alpha/beta/alpha sandwich"/>
    <property type="match status" value="1"/>
</dbReference>
<proteinExistence type="predicted"/>
<evidence type="ECO:0000313" key="3">
    <source>
        <dbReference type="Proteomes" id="UP000635565"/>
    </source>
</evidence>
<comment type="caution">
    <text evidence="2">The sequence shown here is derived from an EMBL/GenBank/DDBJ whole genome shotgun (WGS) entry which is preliminary data.</text>
</comment>
<keyword evidence="1" id="KW-0472">Membrane</keyword>
<keyword evidence="1" id="KW-0812">Transmembrane</keyword>
<sequence length="241" mass="27108">MEQKASSEKEDKTRIERMIEKIKKNPVIVVLTCLVALIIGFDNLTGSLGNIPGNISKLWLHPTPTSVDVALISDSYPRFGFNFQHPANWLRYDPTNSDGARYVDPNNTKVTVSGSGGYAVAYPSMEDEISAELKDARSHPHYHLLQDETPSDIQMTTFMQNGDKEVQEIPGERFEYEYQINGKQMSFMEQVAQAEDGNIIFTIFCQAPSDVYKAYRNLFLKIASSLEVYNQDVAPTATPLK</sequence>
<feature type="transmembrane region" description="Helical" evidence="1">
    <location>
        <begin position="27"/>
        <end position="48"/>
    </location>
</feature>
<keyword evidence="1" id="KW-1133">Transmembrane helix</keyword>
<name>A0ABQ3VIN2_9CHLR</name>
<protein>
    <recommendedName>
        <fullName evidence="4">PsbP C-terminal domain-containing protein</fullName>
    </recommendedName>
</protein>